<dbReference type="EMBL" id="LAZR01002913">
    <property type="protein sequence ID" value="KKN24046.1"/>
    <property type="molecule type" value="Genomic_DNA"/>
</dbReference>
<dbReference type="Gene3D" id="3.40.50.300">
    <property type="entry name" value="P-loop containing nucleotide triphosphate hydrolases"/>
    <property type="match status" value="1"/>
</dbReference>
<comment type="caution">
    <text evidence="1">The sequence shown here is derived from an EMBL/GenBank/DDBJ whole genome shotgun (WGS) entry which is preliminary data.</text>
</comment>
<gene>
    <name evidence="1" type="ORF">LCGC14_0898700</name>
</gene>
<dbReference type="AlphaFoldDB" id="A0A0F9RG45"/>
<proteinExistence type="predicted"/>
<sequence>MSVTTEKKIQLVMGKRGSGKSELTKFLIRDVNRLVVYDIMSEYAEGVTFDDTESIQLAIFWRQLYKQDFRIVYRPMQPKEEIEWLADAVFALGDLTFVVEEIDSICTPFDMAPPMQAIIQRGRHKNIEMIGVTPAPFGIHRDLTRQAKDIFVFKTTEPRDVQYLQRLLGERIEHKLAALGQYEFIHWSDSVENVRVGKVQDGKEIVYRA</sequence>
<dbReference type="SUPFAM" id="SSF52540">
    <property type="entry name" value="P-loop containing nucleoside triphosphate hydrolases"/>
    <property type="match status" value="1"/>
</dbReference>
<evidence type="ECO:0000313" key="1">
    <source>
        <dbReference type="EMBL" id="KKN24046.1"/>
    </source>
</evidence>
<dbReference type="InterPro" id="IPR027417">
    <property type="entry name" value="P-loop_NTPase"/>
</dbReference>
<reference evidence="1" key="1">
    <citation type="journal article" date="2015" name="Nature">
        <title>Complex archaea that bridge the gap between prokaryotes and eukaryotes.</title>
        <authorList>
            <person name="Spang A."/>
            <person name="Saw J.H."/>
            <person name="Jorgensen S.L."/>
            <person name="Zaremba-Niedzwiedzka K."/>
            <person name="Martijn J."/>
            <person name="Lind A.E."/>
            <person name="van Eijk R."/>
            <person name="Schleper C."/>
            <person name="Guy L."/>
            <person name="Ettema T.J."/>
        </authorList>
    </citation>
    <scope>NUCLEOTIDE SEQUENCE</scope>
</reference>
<evidence type="ECO:0008006" key="2">
    <source>
        <dbReference type="Google" id="ProtNLM"/>
    </source>
</evidence>
<protein>
    <recommendedName>
        <fullName evidence="2">Zona occludens toxin N-terminal domain-containing protein</fullName>
    </recommendedName>
</protein>
<accession>A0A0F9RG45</accession>
<name>A0A0F9RG45_9ZZZZ</name>
<organism evidence="1">
    <name type="scientific">marine sediment metagenome</name>
    <dbReference type="NCBI Taxonomy" id="412755"/>
    <lineage>
        <taxon>unclassified sequences</taxon>
        <taxon>metagenomes</taxon>
        <taxon>ecological metagenomes</taxon>
    </lineage>
</organism>